<feature type="compositionally biased region" description="Acidic residues" evidence="2">
    <location>
        <begin position="559"/>
        <end position="573"/>
    </location>
</feature>
<dbReference type="EMBL" id="AK417842">
    <property type="protein sequence ID" value="BAN21057.1"/>
    <property type="molecule type" value="mRNA"/>
</dbReference>
<feature type="domain" description="C3H1-type" evidence="3">
    <location>
        <begin position="52"/>
        <end position="82"/>
    </location>
</feature>
<keyword evidence="1" id="KW-0863">Zinc-finger</keyword>
<feature type="compositionally biased region" description="Basic and acidic residues" evidence="2">
    <location>
        <begin position="320"/>
        <end position="383"/>
    </location>
</feature>
<feature type="zinc finger region" description="C3H1-type" evidence="1">
    <location>
        <begin position="52"/>
        <end position="82"/>
    </location>
</feature>
<accession>R4WSZ5</accession>
<protein>
    <recommendedName>
        <fullName evidence="3">C3H1-type domain-containing protein</fullName>
    </recommendedName>
</protein>
<evidence type="ECO:0000256" key="2">
    <source>
        <dbReference type="SAM" id="MobiDB-lite"/>
    </source>
</evidence>
<reference evidence="4" key="1">
    <citation type="journal article" date="2013" name="PLoS ONE">
        <title>Gene expression in gut symbiotic organ of stinkbug affected by extracellular bacterial symbiont.</title>
        <authorList>
            <person name="Futahashi R."/>
            <person name="Tanaka K."/>
            <person name="Tanahashi M."/>
            <person name="Nikoh N."/>
            <person name="Kikuchi Y."/>
            <person name="Lee B.L."/>
            <person name="Fukatsu T."/>
        </authorList>
    </citation>
    <scope>NUCLEOTIDE SEQUENCE</scope>
    <source>
        <tissue evidence="4">Midgut</tissue>
    </source>
</reference>
<dbReference type="PROSITE" id="PS50103">
    <property type="entry name" value="ZF_C3H1"/>
    <property type="match status" value="1"/>
</dbReference>
<feature type="compositionally biased region" description="Basic and acidic residues" evidence="2">
    <location>
        <begin position="144"/>
        <end position="157"/>
    </location>
</feature>
<evidence type="ECO:0000259" key="3">
    <source>
        <dbReference type="PROSITE" id="PS50103"/>
    </source>
</evidence>
<feature type="compositionally biased region" description="Basic residues" evidence="2">
    <location>
        <begin position="232"/>
        <end position="242"/>
    </location>
</feature>
<feature type="compositionally biased region" description="Basic residues" evidence="2">
    <location>
        <begin position="298"/>
        <end position="317"/>
    </location>
</feature>
<feature type="region of interest" description="Disordered" evidence="2">
    <location>
        <begin position="144"/>
        <end position="625"/>
    </location>
</feature>
<sequence length="775" mass="88502">MSKTSKRKSGGESSKNSKSLSVKDSHKRPSVFERLGTKASSIPVASLTVNISNQSDFCRNWIQNGTCPYGKSCKLSYSHTLISPSKRNIKKEDLDKRVSTALVRRGSPPEVGEDWETWDQSDLEYEDENVLERRRQHLQRELELQMKKETSKQETSKHRSSSTSSYSSSTSSSGSSSGSSSDSSVSTQKKVEPKVSVSPTILERNIIIKKNMGKGIHKESPPRKSSTSKKVSPSRKSSRRKSLTPTRKPPLSPPPKSKPVPMSRSSDRGSRRNDSPVGSRGRSPDRKQSSRASGSSRRSPRSSAPRRGRSPRPRPPSRNRTPDRRKEDDRRKDDSRRSDRKSDFRDKREAAREKERVEALERCRERQREREALAKERERERKEREKRRRGYSSSTSRRTPPRDEKRHDRKTDRDRSYSRERARDRALERVMERRGSSRERSYERPYSQNSPSYRGTGSDRNRYANERVSSERNSAREERRGRRWVESREKQSGSREWSEHPDWENRSRRNHHADKDKEHPSSELPKEKDTKDLIPPHSKRGVDDMELGVGKRPRLDEVSLQEELSDISDDPDDILNREDVEFMDRDVAEEAGDGSANDSTLQVHTQDENSQPPHTPCGDRNNDPRMVEDDAIVSLDFEEISDEELEEESKSNKGVSVVDALGVDWASLVAEWRPPREIPKEGSARSNWGSEAIFRRIGVSPDLAGDHLLGRITKTYLTGNQNDSETKKPVLPSSLLENKQALSARTDIIIRRQLCGLPVISSETHPTTGLCQWAV</sequence>
<keyword evidence="1" id="KW-0479">Metal-binding</keyword>
<feature type="compositionally biased region" description="Basic and acidic residues" evidence="2">
    <location>
        <begin position="457"/>
        <end position="534"/>
    </location>
</feature>
<dbReference type="InterPro" id="IPR040427">
    <property type="entry name" value="Flacc"/>
</dbReference>
<dbReference type="PANTHER" id="PTHR38563:SF1">
    <property type="entry name" value="FL(2)D-ASSOCIATED COMPLEX COMPONENT"/>
    <property type="match status" value="1"/>
</dbReference>
<dbReference type="GO" id="GO:0008270">
    <property type="term" value="F:zinc ion binding"/>
    <property type="evidence" value="ECO:0007669"/>
    <property type="project" value="UniProtKB-KW"/>
</dbReference>
<dbReference type="PANTHER" id="PTHR38563">
    <property type="entry name" value="FL(2)D-ASSOCIATED COMPLEX COMPONENT"/>
    <property type="match status" value="1"/>
</dbReference>
<dbReference type="GO" id="GO:0016556">
    <property type="term" value="P:mRNA modification"/>
    <property type="evidence" value="ECO:0007669"/>
    <property type="project" value="InterPro"/>
</dbReference>
<evidence type="ECO:0000313" key="4">
    <source>
        <dbReference type="EMBL" id="BAN21057.1"/>
    </source>
</evidence>
<dbReference type="AlphaFoldDB" id="R4WSZ5"/>
<feature type="compositionally biased region" description="Basic and acidic residues" evidence="2">
    <location>
        <begin position="400"/>
        <end position="443"/>
    </location>
</feature>
<proteinExistence type="evidence at transcript level"/>
<organism evidence="4">
    <name type="scientific">Riptortus pedestris</name>
    <name type="common">Bean bug</name>
    <dbReference type="NCBI Taxonomy" id="329032"/>
    <lineage>
        <taxon>Eukaryota</taxon>
        <taxon>Metazoa</taxon>
        <taxon>Ecdysozoa</taxon>
        <taxon>Arthropoda</taxon>
        <taxon>Hexapoda</taxon>
        <taxon>Insecta</taxon>
        <taxon>Pterygota</taxon>
        <taxon>Neoptera</taxon>
        <taxon>Paraneoptera</taxon>
        <taxon>Hemiptera</taxon>
        <taxon>Heteroptera</taxon>
        <taxon>Panheteroptera</taxon>
        <taxon>Pentatomomorpha</taxon>
        <taxon>Coreoidea</taxon>
        <taxon>Alydidae</taxon>
        <taxon>Riptortus</taxon>
    </lineage>
</organism>
<evidence type="ECO:0000256" key="1">
    <source>
        <dbReference type="PROSITE-ProRule" id="PRU00723"/>
    </source>
</evidence>
<feature type="compositionally biased region" description="Low complexity" evidence="2">
    <location>
        <begin position="161"/>
        <end position="187"/>
    </location>
</feature>
<feature type="compositionally biased region" description="Pro residues" evidence="2">
    <location>
        <begin position="247"/>
        <end position="258"/>
    </location>
</feature>
<feature type="compositionally biased region" description="Low complexity" evidence="2">
    <location>
        <begin position="11"/>
        <end position="22"/>
    </location>
</feature>
<keyword evidence="1" id="KW-0862">Zinc</keyword>
<feature type="compositionally biased region" description="Basic and acidic residues" evidence="2">
    <location>
        <begin position="265"/>
        <end position="274"/>
    </location>
</feature>
<dbReference type="InterPro" id="IPR000571">
    <property type="entry name" value="Znf_CCCH"/>
</dbReference>
<feature type="compositionally biased region" description="Polar residues" evidence="2">
    <location>
        <begin position="596"/>
        <end position="612"/>
    </location>
</feature>
<dbReference type="GO" id="GO:0036396">
    <property type="term" value="C:RNA N6-methyladenosine methyltransferase complex"/>
    <property type="evidence" value="ECO:0007669"/>
    <property type="project" value="InterPro"/>
</dbReference>
<feature type="region of interest" description="Disordered" evidence="2">
    <location>
        <begin position="1"/>
        <end position="34"/>
    </location>
</feature>
<name>R4WSZ5_RIPPE</name>
<feature type="compositionally biased region" description="Basic and acidic residues" evidence="2">
    <location>
        <begin position="574"/>
        <end position="588"/>
    </location>
</feature>